<dbReference type="PROSITE" id="PS50893">
    <property type="entry name" value="ABC_TRANSPORTER_2"/>
    <property type="match status" value="1"/>
</dbReference>
<accession>A0AAP8PPT5</accession>
<evidence type="ECO:0000259" key="3">
    <source>
        <dbReference type="PROSITE" id="PS50893"/>
    </source>
</evidence>
<dbReference type="Gene3D" id="3.40.50.300">
    <property type="entry name" value="P-loop containing nucleotide triphosphate hydrolases"/>
    <property type="match status" value="1"/>
</dbReference>
<dbReference type="RefSeq" id="WP_059106292.1">
    <property type="nucleotide sequence ID" value="NZ_AP024589.1"/>
</dbReference>
<dbReference type="AlphaFoldDB" id="A0AAP8PPT5"/>
<dbReference type="SMART" id="SM00382">
    <property type="entry name" value="AAA"/>
    <property type="match status" value="1"/>
</dbReference>
<feature type="domain" description="ABC transporter" evidence="3">
    <location>
        <begin position="2"/>
        <end position="226"/>
    </location>
</feature>
<evidence type="ECO:0000313" key="5">
    <source>
        <dbReference type="Proteomes" id="UP000242470"/>
    </source>
</evidence>
<keyword evidence="1" id="KW-0547">Nucleotide-binding</keyword>
<dbReference type="InterPro" id="IPR003593">
    <property type="entry name" value="AAA+_ATPase"/>
</dbReference>
<evidence type="ECO:0000256" key="1">
    <source>
        <dbReference type="ARBA" id="ARBA00022741"/>
    </source>
</evidence>
<dbReference type="GO" id="GO:0005524">
    <property type="term" value="F:ATP binding"/>
    <property type="evidence" value="ECO:0007669"/>
    <property type="project" value="UniProtKB-KW"/>
</dbReference>
<gene>
    <name evidence="4" type="ORF">CD158_03490</name>
</gene>
<evidence type="ECO:0000313" key="4">
    <source>
        <dbReference type="EMBL" id="PNZ68383.1"/>
    </source>
</evidence>
<protein>
    <submittedName>
        <fullName evidence="4">ABC transporter ATP-binding protein</fullName>
    </submittedName>
</protein>
<dbReference type="GO" id="GO:0016887">
    <property type="term" value="F:ATP hydrolysis activity"/>
    <property type="evidence" value="ECO:0007669"/>
    <property type="project" value="InterPro"/>
</dbReference>
<comment type="caution">
    <text evidence="4">The sequence shown here is derived from an EMBL/GenBank/DDBJ whole genome shotgun (WGS) entry which is preliminary data.</text>
</comment>
<name>A0AAP8PPT5_9STAP</name>
<sequence>MYEINDMTFKYKKTTYPALKNISFKLSPGVLNVLVGENGAGKTTLMDCMAGMHKVDALHQLPPQRDMIYMTQNMFFTSYTTGQDIIQLIKHMGSAKECAQFDDKIKQDLEPKELDKLDHLSHLSIGKMSEGEKKWLYITLLSALNRKLYLFDEPTSGVDPRSRKLIIKRLKALAKDKTVLISTHQLQDLYHSTSQIIFIHDGKKIYDDTFDQWLIDMKTEDPDKAFEDTISQEIDV</sequence>
<evidence type="ECO:0000256" key="2">
    <source>
        <dbReference type="ARBA" id="ARBA00022840"/>
    </source>
</evidence>
<proteinExistence type="predicted"/>
<dbReference type="GeneID" id="64983076"/>
<reference evidence="4 5" key="1">
    <citation type="submission" date="2017-08" db="EMBL/GenBank/DDBJ databases">
        <title>Draft genome sequences of 64 type strains of genus Staph aureus.</title>
        <authorList>
            <person name="Cole K."/>
            <person name="Golubchik T."/>
            <person name="Russell J."/>
            <person name="Foster D."/>
            <person name="Llewelyn M."/>
            <person name="Wilson D."/>
            <person name="Crook D."/>
            <person name="Paul J."/>
        </authorList>
    </citation>
    <scope>NUCLEOTIDE SEQUENCE [LARGE SCALE GENOMIC DNA]</scope>
    <source>
        <strain evidence="4 5">NCTC 12101</strain>
    </source>
</reference>
<dbReference type="PANTHER" id="PTHR43158">
    <property type="entry name" value="SKFA PEPTIDE EXPORT ATP-BINDING PROTEIN SKFE"/>
    <property type="match status" value="1"/>
</dbReference>
<dbReference type="Pfam" id="PF00005">
    <property type="entry name" value="ABC_tran"/>
    <property type="match status" value="1"/>
</dbReference>
<dbReference type="SUPFAM" id="SSF52540">
    <property type="entry name" value="P-loop containing nucleoside triphosphate hydrolases"/>
    <property type="match status" value="1"/>
</dbReference>
<organism evidence="4 5">
    <name type="scientific">Staphylococcus auricularis</name>
    <dbReference type="NCBI Taxonomy" id="29379"/>
    <lineage>
        <taxon>Bacteria</taxon>
        <taxon>Bacillati</taxon>
        <taxon>Bacillota</taxon>
        <taxon>Bacilli</taxon>
        <taxon>Bacillales</taxon>
        <taxon>Staphylococcaceae</taxon>
        <taxon>Staphylococcus</taxon>
    </lineage>
</organism>
<dbReference type="Proteomes" id="UP000242470">
    <property type="component" value="Unassembled WGS sequence"/>
</dbReference>
<keyword evidence="2 4" id="KW-0067">ATP-binding</keyword>
<dbReference type="InterPro" id="IPR003439">
    <property type="entry name" value="ABC_transporter-like_ATP-bd"/>
</dbReference>
<dbReference type="PANTHER" id="PTHR43158:SF2">
    <property type="entry name" value="SKFA PEPTIDE EXPORT ATP-BINDING PROTEIN SKFE"/>
    <property type="match status" value="1"/>
</dbReference>
<dbReference type="EMBL" id="PPQW01000016">
    <property type="protein sequence ID" value="PNZ68383.1"/>
    <property type="molecule type" value="Genomic_DNA"/>
</dbReference>
<dbReference type="InterPro" id="IPR027417">
    <property type="entry name" value="P-loop_NTPase"/>
</dbReference>